<dbReference type="AlphaFoldDB" id="A0A3S5ANQ2"/>
<evidence type="ECO:0000313" key="2">
    <source>
        <dbReference type="Proteomes" id="UP000784294"/>
    </source>
</evidence>
<proteinExistence type="predicted"/>
<comment type="caution">
    <text evidence="1">The sequence shown here is derived from an EMBL/GenBank/DDBJ whole genome shotgun (WGS) entry which is preliminary data.</text>
</comment>
<dbReference type="Proteomes" id="UP000784294">
    <property type="component" value="Unassembled WGS sequence"/>
</dbReference>
<sequence length="135" mass="14835">MPSHLTQPCSTLPSATLKVSLNDSHTDSPLLPVSTTVPKYNTMEPGIRVTSDSDSCASRPISLLNVNESTNLVALDGFDEYVNRTNQNVKERIEELSGALEGRSSRAQTHSVVDHVSLICVRLIFELYSLYNTLN</sequence>
<gene>
    <name evidence="1" type="ORF">PXEA_LOCUS18128</name>
</gene>
<organism evidence="1 2">
    <name type="scientific">Protopolystoma xenopodis</name>
    <dbReference type="NCBI Taxonomy" id="117903"/>
    <lineage>
        <taxon>Eukaryota</taxon>
        <taxon>Metazoa</taxon>
        <taxon>Spiralia</taxon>
        <taxon>Lophotrochozoa</taxon>
        <taxon>Platyhelminthes</taxon>
        <taxon>Monogenea</taxon>
        <taxon>Polyopisthocotylea</taxon>
        <taxon>Polystomatidea</taxon>
        <taxon>Polystomatidae</taxon>
        <taxon>Protopolystoma</taxon>
    </lineage>
</organism>
<reference evidence="1" key="1">
    <citation type="submission" date="2018-11" db="EMBL/GenBank/DDBJ databases">
        <authorList>
            <consortium name="Pathogen Informatics"/>
        </authorList>
    </citation>
    <scope>NUCLEOTIDE SEQUENCE</scope>
</reference>
<keyword evidence="2" id="KW-1185">Reference proteome</keyword>
<dbReference type="EMBL" id="CAAALY010069054">
    <property type="protein sequence ID" value="VEL24688.1"/>
    <property type="molecule type" value="Genomic_DNA"/>
</dbReference>
<protein>
    <submittedName>
        <fullName evidence="1">Uncharacterized protein</fullName>
    </submittedName>
</protein>
<accession>A0A3S5ANQ2</accession>
<evidence type="ECO:0000313" key="1">
    <source>
        <dbReference type="EMBL" id="VEL24688.1"/>
    </source>
</evidence>
<name>A0A3S5ANQ2_9PLAT</name>